<dbReference type="SMART" id="SM00342">
    <property type="entry name" value="HTH_ARAC"/>
    <property type="match status" value="1"/>
</dbReference>
<sequence>MEDFKVDCITILYNDKPSNCDDVRMLFVLEGFIVIKIGDKVVDLIYNQLLIVPPKINLLYNRHKCVKGYYISFSYTYYVTNGVDYLDSFLKNYFRAETYTKIPLSYMSSIHLGSLVYYLQLHQGGDNTYNDLIEQEIYLLRFNLLLLELTNCLHQFDKSPKALFDKNRRIAFDFLKLLDNYITYNHSVKFYAGKLNITPTQLSRVLKRITKKTAKEFIQNAIVQKAKFQLLNSDLKLNELASRLGFSDVIIFGRFFKRHTGITPLHYRKINYKRKKPKQKNNLKP</sequence>
<organism evidence="5 6">
    <name type="scientific">Zhouia spongiae</name>
    <dbReference type="NCBI Taxonomy" id="2202721"/>
    <lineage>
        <taxon>Bacteria</taxon>
        <taxon>Pseudomonadati</taxon>
        <taxon>Bacteroidota</taxon>
        <taxon>Flavobacteriia</taxon>
        <taxon>Flavobacteriales</taxon>
        <taxon>Flavobacteriaceae</taxon>
        <taxon>Zhouia</taxon>
    </lineage>
</organism>
<keyword evidence="3" id="KW-0804">Transcription</keyword>
<dbReference type="Gene3D" id="1.10.10.60">
    <property type="entry name" value="Homeodomain-like"/>
    <property type="match status" value="1"/>
</dbReference>
<dbReference type="InterPro" id="IPR009057">
    <property type="entry name" value="Homeodomain-like_sf"/>
</dbReference>
<evidence type="ECO:0000256" key="2">
    <source>
        <dbReference type="ARBA" id="ARBA00023125"/>
    </source>
</evidence>
<dbReference type="PROSITE" id="PS01124">
    <property type="entry name" value="HTH_ARAC_FAMILY_2"/>
    <property type="match status" value="1"/>
</dbReference>
<dbReference type="Proteomes" id="UP000829476">
    <property type="component" value="Chromosome"/>
</dbReference>
<evidence type="ECO:0000256" key="3">
    <source>
        <dbReference type="ARBA" id="ARBA00023163"/>
    </source>
</evidence>
<keyword evidence="6" id="KW-1185">Reference proteome</keyword>
<dbReference type="Pfam" id="PF12833">
    <property type="entry name" value="HTH_18"/>
    <property type="match status" value="1"/>
</dbReference>
<protein>
    <submittedName>
        <fullName evidence="5">Helix-turn-helix domain-containing protein</fullName>
    </submittedName>
</protein>
<feature type="domain" description="HTH araC/xylS-type" evidence="4">
    <location>
        <begin position="172"/>
        <end position="270"/>
    </location>
</feature>
<evidence type="ECO:0000259" key="4">
    <source>
        <dbReference type="PROSITE" id="PS01124"/>
    </source>
</evidence>
<keyword evidence="2" id="KW-0238">DNA-binding</keyword>
<keyword evidence="1" id="KW-0805">Transcription regulation</keyword>
<name>A0ABY3YJS0_9FLAO</name>
<dbReference type="PANTHER" id="PTHR43280:SF32">
    <property type="entry name" value="TRANSCRIPTIONAL REGULATORY PROTEIN"/>
    <property type="match status" value="1"/>
</dbReference>
<dbReference type="EMBL" id="CP094326">
    <property type="protein sequence ID" value="UNY97901.1"/>
    <property type="molecule type" value="Genomic_DNA"/>
</dbReference>
<proteinExistence type="predicted"/>
<dbReference type="PANTHER" id="PTHR43280">
    <property type="entry name" value="ARAC-FAMILY TRANSCRIPTIONAL REGULATOR"/>
    <property type="match status" value="1"/>
</dbReference>
<dbReference type="InterPro" id="IPR018060">
    <property type="entry name" value="HTH_AraC"/>
</dbReference>
<reference evidence="5 6" key="1">
    <citation type="journal article" date="2018" name="Int. J. Syst. Evol. Microbiol.">
        <title>Zhouia spongiae sp. nov., isolated from a marine sponge.</title>
        <authorList>
            <person name="Zhuang L."/>
            <person name="Lin B."/>
            <person name="Qin F."/>
            <person name="Luo L."/>
        </authorList>
    </citation>
    <scope>NUCLEOTIDE SEQUENCE [LARGE SCALE GENOMIC DNA]</scope>
    <source>
        <strain evidence="5 6">HN-Y44</strain>
    </source>
</reference>
<evidence type="ECO:0000313" key="5">
    <source>
        <dbReference type="EMBL" id="UNY97901.1"/>
    </source>
</evidence>
<gene>
    <name evidence="5" type="ORF">MQE36_12495</name>
</gene>
<dbReference type="RefSeq" id="WP_242936312.1">
    <property type="nucleotide sequence ID" value="NZ_CP094326.1"/>
</dbReference>
<dbReference type="SUPFAM" id="SSF46689">
    <property type="entry name" value="Homeodomain-like"/>
    <property type="match status" value="1"/>
</dbReference>
<evidence type="ECO:0000313" key="6">
    <source>
        <dbReference type="Proteomes" id="UP000829476"/>
    </source>
</evidence>
<accession>A0ABY3YJS0</accession>
<evidence type="ECO:0000256" key="1">
    <source>
        <dbReference type="ARBA" id="ARBA00023015"/>
    </source>
</evidence>